<proteinExistence type="predicted"/>
<feature type="transmembrane region" description="Helical" evidence="1">
    <location>
        <begin position="92"/>
        <end position="109"/>
    </location>
</feature>
<feature type="transmembrane region" description="Helical" evidence="1">
    <location>
        <begin position="45"/>
        <end position="65"/>
    </location>
</feature>
<feature type="transmembrane region" description="Helical" evidence="1">
    <location>
        <begin position="115"/>
        <end position="137"/>
    </location>
</feature>
<accession>A0ABM7WLL0</accession>
<evidence type="ECO:0000313" key="3">
    <source>
        <dbReference type="Proteomes" id="UP001320544"/>
    </source>
</evidence>
<organism evidence="2 3">
    <name type="scientific">Raoultibacter timonensis</name>
    <dbReference type="NCBI Taxonomy" id="1907662"/>
    <lineage>
        <taxon>Bacteria</taxon>
        <taxon>Bacillati</taxon>
        <taxon>Actinomycetota</taxon>
        <taxon>Coriobacteriia</taxon>
        <taxon>Eggerthellales</taxon>
        <taxon>Eggerthellaceae</taxon>
        <taxon>Raoultibacter</taxon>
    </lineage>
</organism>
<protein>
    <recommendedName>
        <fullName evidence="4">DUF2178 domain-containing protein</fullName>
    </recommendedName>
</protein>
<evidence type="ECO:0000256" key="1">
    <source>
        <dbReference type="SAM" id="Phobius"/>
    </source>
</evidence>
<evidence type="ECO:0000313" key="2">
    <source>
        <dbReference type="EMBL" id="BDE97294.1"/>
    </source>
</evidence>
<sequence>MATATKSRTTSVVTLSIGFLCLLVTVALGLNIGGAADMFPTAGKAVWGFGGCAVALLICSIASWLHKPTSSELVSEADERNIAIRSQAAEKAFTLLSVLVPIGVLALFVSDQLSVAGVLIMIGLEVVAFLGYLLWIAKIQRSM</sequence>
<keyword evidence="3" id="KW-1185">Reference proteome</keyword>
<keyword evidence="1" id="KW-0812">Transmembrane</keyword>
<keyword evidence="1" id="KW-1133">Transmembrane helix</keyword>
<keyword evidence="1" id="KW-0472">Membrane</keyword>
<evidence type="ECO:0008006" key="4">
    <source>
        <dbReference type="Google" id="ProtNLM"/>
    </source>
</evidence>
<dbReference type="EMBL" id="AP025564">
    <property type="protein sequence ID" value="BDE97294.1"/>
    <property type="molecule type" value="Genomic_DNA"/>
</dbReference>
<feature type="transmembrane region" description="Helical" evidence="1">
    <location>
        <begin position="12"/>
        <end position="33"/>
    </location>
</feature>
<name>A0ABM7WLL0_9ACTN</name>
<reference evidence="2 3" key="1">
    <citation type="submission" date="2022-01" db="EMBL/GenBank/DDBJ databases">
        <title>Novel bile acid biosynthetic pathways are enriched in the microbiome of centenarians.</title>
        <authorList>
            <person name="Sato Y."/>
            <person name="Atarashi K."/>
            <person name="Plichta R.D."/>
            <person name="Arai Y."/>
            <person name="Sasajima S."/>
            <person name="Kearney M.S."/>
            <person name="Suda W."/>
            <person name="Takeshita K."/>
            <person name="Sasaki T."/>
            <person name="Okamoto S."/>
            <person name="Skelly N.A."/>
            <person name="Okamura Y."/>
            <person name="Vlamakis H."/>
            <person name="Li Y."/>
            <person name="Tanoue T."/>
            <person name="Takei H."/>
            <person name="Nittono H."/>
            <person name="Narushima S."/>
            <person name="Irie J."/>
            <person name="Itoh H."/>
            <person name="Moriya K."/>
            <person name="Sugiura Y."/>
            <person name="Suematsu M."/>
            <person name="Moritoki N."/>
            <person name="Shibata S."/>
            <person name="Littman R.D."/>
            <person name="Fischbach A.M."/>
            <person name="Uwamino Y."/>
            <person name="Inoue T."/>
            <person name="Honda A."/>
            <person name="Hattori M."/>
            <person name="Murai T."/>
            <person name="Xavier J.R."/>
            <person name="Hirose N."/>
            <person name="Honda K."/>
        </authorList>
    </citation>
    <scope>NUCLEOTIDE SEQUENCE [LARGE SCALE GENOMIC DNA]</scope>
    <source>
        <strain evidence="2 3">CE91-St30</strain>
    </source>
</reference>
<dbReference type="Proteomes" id="UP001320544">
    <property type="component" value="Chromosome"/>
</dbReference>
<gene>
    <name evidence="2" type="ORF">CE91St30_26270</name>
</gene>
<dbReference type="RefSeq" id="WP_244386526.1">
    <property type="nucleotide sequence ID" value="NZ_AP025564.1"/>
</dbReference>